<reference evidence="5" key="2">
    <citation type="journal article" date="2023" name="IMA Fungus">
        <title>Comparative genomic study of the Penicillium genus elucidates a diverse pangenome and 15 lateral gene transfer events.</title>
        <authorList>
            <person name="Petersen C."/>
            <person name="Sorensen T."/>
            <person name="Nielsen M.R."/>
            <person name="Sondergaard T.E."/>
            <person name="Sorensen J.L."/>
            <person name="Fitzpatrick D.A."/>
            <person name="Frisvad J.C."/>
            <person name="Nielsen K.L."/>
        </authorList>
    </citation>
    <scope>NUCLEOTIDE SEQUENCE</scope>
    <source>
        <strain evidence="5">IBT 21917</strain>
    </source>
</reference>
<dbReference type="PROSITE" id="PS50297">
    <property type="entry name" value="ANK_REP_REGION"/>
    <property type="match status" value="3"/>
</dbReference>
<evidence type="ECO:0000256" key="2">
    <source>
        <dbReference type="ARBA" id="ARBA00023043"/>
    </source>
</evidence>
<dbReference type="PRINTS" id="PR01415">
    <property type="entry name" value="ANKYRIN"/>
</dbReference>
<dbReference type="PANTHER" id="PTHR24173:SF74">
    <property type="entry name" value="ANKYRIN REPEAT DOMAIN-CONTAINING PROTEIN 16"/>
    <property type="match status" value="1"/>
</dbReference>
<organism evidence="5 6">
    <name type="scientific">Penicillium capsulatum</name>
    <dbReference type="NCBI Taxonomy" id="69766"/>
    <lineage>
        <taxon>Eukaryota</taxon>
        <taxon>Fungi</taxon>
        <taxon>Dikarya</taxon>
        <taxon>Ascomycota</taxon>
        <taxon>Pezizomycotina</taxon>
        <taxon>Eurotiomycetes</taxon>
        <taxon>Eurotiomycetidae</taxon>
        <taxon>Eurotiales</taxon>
        <taxon>Aspergillaceae</taxon>
        <taxon>Penicillium</taxon>
    </lineage>
</organism>
<feature type="repeat" description="ANK" evidence="3">
    <location>
        <begin position="245"/>
        <end position="277"/>
    </location>
</feature>
<dbReference type="InterPro" id="IPR036770">
    <property type="entry name" value="Ankyrin_rpt-contain_sf"/>
</dbReference>
<gene>
    <name evidence="5" type="ORF">N7492_004659</name>
</gene>
<evidence type="ECO:0008006" key="7">
    <source>
        <dbReference type="Google" id="ProtNLM"/>
    </source>
</evidence>
<keyword evidence="1" id="KW-0677">Repeat</keyword>
<accession>A0A9W9IAR5</accession>
<protein>
    <recommendedName>
        <fullName evidence="7">Ankyrin repeat-containing domain protein</fullName>
    </recommendedName>
</protein>
<keyword evidence="4" id="KW-0732">Signal</keyword>
<evidence type="ECO:0000256" key="1">
    <source>
        <dbReference type="ARBA" id="ARBA00022737"/>
    </source>
</evidence>
<dbReference type="SUPFAM" id="SSF48403">
    <property type="entry name" value="Ankyrin repeat"/>
    <property type="match status" value="1"/>
</dbReference>
<dbReference type="SMART" id="SM00248">
    <property type="entry name" value="ANK"/>
    <property type="match status" value="7"/>
</dbReference>
<comment type="caution">
    <text evidence="5">The sequence shown here is derived from an EMBL/GenBank/DDBJ whole genome shotgun (WGS) entry which is preliminary data.</text>
</comment>
<evidence type="ECO:0000256" key="3">
    <source>
        <dbReference type="PROSITE-ProRule" id="PRU00023"/>
    </source>
</evidence>
<dbReference type="EMBL" id="JAPQKO010000003">
    <property type="protein sequence ID" value="KAJ5172066.1"/>
    <property type="molecule type" value="Genomic_DNA"/>
</dbReference>
<dbReference type="AlphaFoldDB" id="A0A9W9IAR5"/>
<proteinExistence type="predicted"/>
<feature type="repeat" description="ANK" evidence="3">
    <location>
        <begin position="153"/>
        <end position="186"/>
    </location>
</feature>
<reference evidence="5" key="1">
    <citation type="submission" date="2022-11" db="EMBL/GenBank/DDBJ databases">
        <authorList>
            <person name="Petersen C."/>
        </authorList>
    </citation>
    <scope>NUCLEOTIDE SEQUENCE</scope>
    <source>
        <strain evidence="5">IBT 21917</strain>
    </source>
</reference>
<dbReference type="InterPro" id="IPR002110">
    <property type="entry name" value="Ankyrin_rpt"/>
</dbReference>
<name>A0A9W9IAR5_9EURO</name>
<sequence length="356" mass="39162">MMRAVHYFPLEICLVIADFLVASDLLHLVQAIPALTPLLSPTRLQCQDVNGDTVLHLLAANGLDSHITPIADDICQSNVGNYYGGMTPLHMAVANGHYSTTALLLKMGADASIRNNKNEIPLHLACRTRSPASDALVNLLLDYGADAATANNDGFTPLHEAVIAHQSPAVLRKLIQAGADVNAQAGRLRWTPLFYAIRFSQETPDELLASSGGEPASSNGSANRGVEIVQTLLKAKPDLTIRDREGRTVLIQMARIGANEVLRLLLRAGVDLEDGDNQGRDALCTAAIHGHRSTAKRLMRAGACLWIRDDNCRNAAHLAHWYGHEDLAYMILNAQRRRPWRYCCEKFWYRDKDFLS</sequence>
<feature type="repeat" description="ANK" evidence="3">
    <location>
        <begin position="84"/>
        <end position="116"/>
    </location>
</feature>
<keyword evidence="2 3" id="KW-0040">ANK repeat</keyword>
<dbReference type="Proteomes" id="UP001146351">
    <property type="component" value="Unassembled WGS sequence"/>
</dbReference>
<evidence type="ECO:0000256" key="4">
    <source>
        <dbReference type="SAM" id="SignalP"/>
    </source>
</evidence>
<feature type="repeat" description="ANK" evidence="3">
    <location>
        <begin position="117"/>
        <end position="152"/>
    </location>
</feature>
<dbReference type="OrthoDB" id="366390at2759"/>
<keyword evidence="6" id="KW-1185">Reference proteome</keyword>
<dbReference type="PROSITE" id="PS50088">
    <property type="entry name" value="ANK_REPEAT"/>
    <property type="match status" value="4"/>
</dbReference>
<dbReference type="PANTHER" id="PTHR24173">
    <property type="entry name" value="ANKYRIN REPEAT CONTAINING"/>
    <property type="match status" value="1"/>
</dbReference>
<evidence type="ECO:0000313" key="5">
    <source>
        <dbReference type="EMBL" id="KAJ5172066.1"/>
    </source>
</evidence>
<evidence type="ECO:0000313" key="6">
    <source>
        <dbReference type="Proteomes" id="UP001146351"/>
    </source>
</evidence>
<dbReference type="Gene3D" id="1.25.40.20">
    <property type="entry name" value="Ankyrin repeat-containing domain"/>
    <property type="match status" value="3"/>
</dbReference>
<feature type="signal peptide" evidence="4">
    <location>
        <begin position="1"/>
        <end position="31"/>
    </location>
</feature>
<dbReference type="Pfam" id="PF12796">
    <property type="entry name" value="Ank_2"/>
    <property type="match status" value="2"/>
</dbReference>
<feature type="chain" id="PRO_5040999690" description="Ankyrin repeat-containing domain protein" evidence="4">
    <location>
        <begin position="32"/>
        <end position="356"/>
    </location>
</feature>